<dbReference type="AlphaFoldDB" id="A0A3D5QBD6"/>
<organism evidence="1 2">
    <name type="scientific">Flexistipes sinusarabici</name>
    <dbReference type="NCBI Taxonomy" id="2352"/>
    <lineage>
        <taxon>Bacteria</taxon>
        <taxon>Pseudomonadati</taxon>
        <taxon>Deferribacterota</taxon>
        <taxon>Deferribacteres</taxon>
        <taxon>Deferribacterales</taxon>
        <taxon>Flexistipitaceae</taxon>
        <taxon>Flexistipes</taxon>
    </lineage>
</organism>
<comment type="caution">
    <text evidence="1">The sequence shown here is derived from an EMBL/GenBank/DDBJ whole genome shotgun (WGS) entry which is preliminary data.</text>
</comment>
<dbReference type="Proteomes" id="UP000262325">
    <property type="component" value="Unassembled WGS sequence"/>
</dbReference>
<reference evidence="1 2" key="1">
    <citation type="journal article" date="2018" name="Nat. Biotechnol.">
        <title>A standardized bacterial taxonomy based on genome phylogeny substantially revises the tree of life.</title>
        <authorList>
            <person name="Parks D.H."/>
            <person name="Chuvochina M."/>
            <person name="Waite D.W."/>
            <person name="Rinke C."/>
            <person name="Skarshewski A."/>
            <person name="Chaumeil P.A."/>
            <person name="Hugenholtz P."/>
        </authorList>
    </citation>
    <scope>NUCLEOTIDE SEQUENCE [LARGE SCALE GENOMIC DNA]</scope>
    <source>
        <strain evidence="1">UBA8672</strain>
    </source>
</reference>
<evidence type="ECO:0000313" key="1">
    <source>
        <dbReference type="EMBL" id="HCW93028.1"/>
    </source>
</evidence>
<evidence type="ECO:0008006" key="3">
    <source>
        <dbReference type="Google" id="ProtNLM"/>
    </source>
</evidence>
<dbReference type="EMBL" id="DPPF01000101">
    <property type="protein sequence ID" value="HCW93028.1"/>
    <property type="molecule type" value="Genomic_DNA"/>
</dbReference>
<gene>
    <name evidence="1" type="ORF">DHM44_05045</name>
</gene>
<accession>A0A3D5QBD6</accession>
<sequence>MNSWLIHKRTFYLMLKLVLFFFILTAGFTGLAIAYDVTNLRPVYNYEKDVLSPGMPPKALLFVSYNLRRDIAIIKEFAGVCDDYDNVSCLCVDKSRTALHLLKASAENLSDSCYVYQDKLGSNTIKPYVLFLNSDNSLYKKMFYSSGFEPKLKSYLGFLNGNYDEKTLTEKLVAIDKSDDVEKIVPRLNFVVLLAKKGMREAALREMNDITVDNSTPENEVLLVAQVYLRLDEPTEALKVLDYCEGDECNFYKGVSYYMLEDLERAEKIFKNIDTDGELEERADAYLNKIQDRKGATENEDN</sequence>
<proteinExistence type="predicted"/>
<protein>
    <recommendedName>
        <fullName evidence="3">Tetratricopeptide repeat protein</fullName>
    </recommendedName>
</protein>
<dbReference type="SUPFAM" id="SSF48452">
    <property type="entry name" value="TPR-like"/>
    <property type="match status" value="1"/>
</dbReference>
<dbReference type="InterPro" id="IPR011990">
    <property type="entry name" value="TPR-like_helical_dom_sf"/>
</dbReference>
<name>A0A3D5QBD6_FLESI</name>
<evidence type="ECO:0000313" key="2">
    <source>
        <dbReference type="Proteomes" id="UP000262325"/>
    </source>
</evidence>